<dbReference type="InterPro" id="IPR017019">
    <property type="entry name" value="DNA_replication_prd_bac"/>
</dbReference>
<dbReference type="AlphaFoldDB" id="N2AAD5"/>
<dbReference type="PATRIC" id="fig|1235802.3.peg.3773"/>
<dbReference type="STRING" id="1235802.C823_03579"/>
<dbReference type="HOGENOM" id="CLU_050990_1_0_9"/>
<evidence type="ECO:0000256" key="2">
    <source>
        <dbReference type="SAM" id="MobiDB-lite"/>
    </source>
</evidence>
<dbReference type="InterPro" id="IPR053162">
    <property type="entry name" value="DnaD"/>
</dbReference>
<sequence>MADILLKRDSTLAATYVPNTFIDEYMTHADGEFVKIYLYLLRCMNHPDTTFSISDIADKFDHTEKDVTRALKYWEKMHLLRLEFNSQEELTGICLSDSINQPNAVASIPDEQHHAPGTVLSGQSYENPPVSQPDPAPSDGAGHPLPDRMEYSLNQLAQFGEDEIVQEILFVTERYLGHPLTNVEVQTILYWLDKLHFSQDLVEYLIEQSVAKNRMSIRYMDKIALAWAKAGIRTLSDAKQASEQHGTAVRAVRKAFGISNRTLTGPELDYVEKWSKEMNFSDEIIALACEKTILKIHQISYEYADSILKSWQSQNVRTLNDIKLLDAQYQEAKAKKITAGKTAARTAKGTIANGFANFSQRTYNYEELERELLAHRR</sequence>
<dbReference type="PIRSF" id="PIRSF033722">
    <property type="entry name" value="DnaD_CA_C3587_prd"/>
    <property type="match status" value="1"/>
</dbReference>
<comment type="caution">
    <text evidence="4">The sequence shown here is derived from an EMBL/GenBank/DDBJ whole genome shotgun (WGS) entry which is preliminary data.</text>
</comment>
<evidence type="ECO:0000313" key="5">
    <source>
        <dbReference type="Proteomes" id="UP000012589"/>
    </source>
</evidence>
<dbReference type="Pfam" id="PF07261">
    <property type="entry name" value="DnaB_2"/>
    <property type="match status" value="2"/>
</dbReference>
<proteinExistence type="inferred from homology"/>
<dbReference type="SUPFAM" id="SSF158499">
    <property type="entry name" value="DnaD domain-like"/>
    <property type="match status" value="2"/>
</dbReference>
<evidence type="ECO:0000256" key="1">
    <source>
        <dbReference type="ARBA" id="ARBA00093462"/>
    </source>
</evidence>
<dbReference type="InterPro" id="IPR034829">
    <property type="entry name" value="DnaD-like_sf"/>
</dbReference>
<accession>N2AAD5</accession>
<protein>
    <submittedName>
        <fullName evidence="4">DnaD domain-containing protein</fullName>
    </submittedName>
</protein>
<dbReference type="EMBL" id="AQFT01000107">
    <property type="protein sequence ID" value="EMZ23408.1"/>
    <property type="molecule type" value="Genomic_DNA"/>
</dbReference>
<dbReference type="eggNOG" id="COG3935">
    <property type="taxonomic scope" value="Bacteria"/>
</dbReference>
<dbReference type="PANTHER" id="PTHR37293">
    <property type="entry name" value="PHAGE REPLICATION PROTEIN-RELATED"/>
    <property type="match status" value="1"/>
</dbReference>
<dbReference type="PANTHER" id="PTHR37293:SF5">
    <property type="entry name" value="DNA REPLICATION PROTEIN"/>
    <property type="match status" value="1"/>
</dbReference>
<gene>
    <name evidence="4" type="ORF">C823_03579</name>
</gene>
<feature type="domain" description="DnaB/C C-terminal" evidence="3">
    <location>
        <begin position="171"/>
        <end position="241"/>
    </location>
</feature>
<dbReference type="NCBIfam" id="TIGR01446">
    <property type="entry name" value="DnaD_dom"/>
    <property type="match status" value="2"/>
</dbReference>
<reference evidence="4 5" key="1">
    <citation type="journal article" date="2014" name="Genome Announc.">
        <title>Draft genome sequences of the altered schaedler flora, a defined bacterial community from gnotobiotic mice.</title>
        <authorList>
            <person name="Wannemuehler M.J."/>
            <person name="Overstreet A.M."/>
            <person name="Ward D.V."/>
            <person name="Phillips G.J."/>
        </authorList>
    </citation>
    <scope>NUCLEOTIDE SEQUENCE [LARGE SCALE GENOMIC DNA]</scope>
    <source>
        <strain evidence="4 5">ASF492</strain>
    </source>
</reference>
<dbReference type="Gene3D" id="1.10.10.630">
    <property type="entry name" value="DnaD domain-like"/>
    <property type="match status" value="2"/>
</dbReference>
<organism evidence="4 5">
    <name type="scientific">Eubacterium plexicaudatum ASF492</name>
    <dbReference type="NCBI Taxonomy" id="1235802"/>
    <lineage>
        <taxon>Bacteria</taxon>
        <taxon>Bacillati</taxon>
        <taxon>Bacillota</taxon>
        <taxon>Clostridia</taxon>
        <taxon>Eubacteriales</taxon>
        <taxon>Eubacteriaceae</taxon>
        <taxon>Eubacterium</taxon>
    </lineage>
</organism>
<evidence type="ECO:0000259" key="3">
    <source>
        <dbReference type="Pfam" id="PF07261"/>
    </source>
</evidence>
<feature type="region of interest" description="Disordered" evidence="2">
    <location>
        <begin position="108"/>
        <end position="147"/>
    </location>
</feature>
<dbReference type="Proteomes" id="UP000012589">
    <property type="component" value="Unassembled WGS sequence"/>
</dbReference>
<comment type="similarity">
    <text evidence="1">Belongs to the DnaB/DnaD family.</text>
</comment>
<evidence type="ECO:0000313" key="4">
    <source>
        <dbReference type="EMBL" id="EMZ23408.1"/>
    </source>
</evidence>
<feature type="domain" description="DnaB/C C-terminal" evidence="3">
    <location>
        <begin position="260"/>
        <end position="323"/>
    </location>
</feature>
<keyword evidence="5" id="KW-1185">Reference proteome</keyword>
<dbReference type="InterPro" id="IPR006343">
    <property type="entry name" value="DnaB/C_C"/>
</dbReference>
<name>N2AAD5_9FIRM</name>